<dbReference type="GO" id="GO:0008270">
    <property type="term" value="F:zinc ion binding"/>
    <property type="evidence" value="ECO:0007669"/>
    <property type="project" value="UniProtKB-KW"/>
</dbReference>
<keyword evidence="5" id="KW-0812">Transmembrane</keyword>
<feature type="compositionally biased region" description="Low complexity" evidence="4">
    <location>
        <begin position="27"/>
        <end position="39"/>
    </location>
</feature>
<keyword evidence="5" id="KW-0472">Membrane</keyword>
<sequence length="339" mass="38079">MATESFLPGWTFPPGMDAPNNAHRTETQTTQTTHTPPATDEQPHNAADASDAPPPAPTPTQQPRHYKPRTCRICLEVVNPTTDLDDSIAGRVFASKARVRYISEDPELGRLMSPCKCKGSQKYVHEGCLQAWRNAAPLSDRNYWRCPTCHFEYRMARLRWGRWLSSKMLRAALTVLVMAIAVFMLGFVADPIINFGLDPWGSIAGTIMGEDYEVLPLADEDAATWSFHFMKGFLSLGLLGFLKTMLAMSPWHWWNVRVGGRRRRGAGQDRMESINWFLVVIGVLAFLGATWKVVSHLSAKALEKASEHVVDVQEDNPDDDEENDGPEPETEPRESRKDK</sequence>
<keyword evidence="5" id="KW-1133">Transmembrane helix</keyword>
<dbReference type="SMART" id="SM00744">
    <property type="entry name" value="RINGv"/>
    <property type="match status" value="1"/>
</dbReference>
<evidence type="ECO:0000256" key="5">
    <source>
        <dbReference type="SAM" id="Phobius"/>
    </source>
</evidence>
<feature type="transmembrane region" description="Helical" evidence="5">
    <location>
        <begin position="274"/>
        <end position="294"/>
    </location>
</feature>
<keyword evidence="3" id="KW-0862">Zinc</keyword>
<reference evidence="7" key="1">
    <citation type="journal article" date="2023" name="Mol. Phylogenet. Evol.">
        <title>Genome-scale phylogeny and comparative genomics of the fungal order Sordariales.</title>
        <authorList>
            <person name="Hensen N."/>
            <person name="Bonometti L."/>
            <person name="Westerberg I."/>
            <person name="Brannstrom I.O."/>
            <person name="Guillou S."/>
            <person name="Cros-Aarteil S."/>
            <person name="Calhoun S."/>
            <person name="Haridas S."/>
            <person name="Kuo A."/>
            <person name="Mondo S."/>
            <person name="Pangilinan J."/>
            <person name="Riley R."/>
            <person name="LaButti K."/>
            <person name="Andreopoulos B."/>
            <person name="Lipzen A."/>
            <person name="Chen C."/>
            <person name="Yan M."/>
            <person name="Daum C."/>
            <person name="Ng V."/>
            <person name="Clum A."/>
            <person name="Steindorff A."/>
            <person name="Ohm R.A."/>
            <person name="Martin F."/>
            <person name="Silar P."/>
            <person name="Natvig D.O."/>
            <person name="Lalanne C."/>
            <person name="Gautier V."/>
            <person name="Ament-Velasquez S.L."/>
            <person name="Kruys A."/>
            <person name="Hutchinson M.I."/>
            <person name="Powell A.J."/>
            <person name="Barry K."/>
            <person name="Miller A.N."/>
            <person name="Grigoriev I.V."/>
            <person name="Debuchy R."/>
            <person name="Gladieux P."/>
            <person name="Hiltunen Thoren M."/>
            <person name="Johannesson H."/>
        </authorList>
    </citation>
    <scope>NUCLEOTIDE SEQUENCE</scope>
    <source>
        <strain evidence="7">CBS 123565</strain>
    </source>
</reference>
<feature type="domain" description="RING-CH-type" evidence="6">
    <location>
        <begin position="63"/>
        <end position="156"/>
    </location>
</feature>
<keyword evidence="2" id="KW-0863">Zinc-finger</keyword>
<feature type="region of interest" description="Disordered" evidence="4">
    <location>
        <begin position="307"/>
        <end position="339"/>
    </location>
</feature>
<feature type="transmembrane region" description="Helical" evidence="5">
    <location>
        <begin position="233"/>
        <end position="254"/>
    </location>
</feature>
<reference evidence="7" key="2">
    <citation type="submission" date="2023-05" db="EMBL/GenBank/DDBJ databases">
        <authorList>
            <consortium name="Lawrence Berkeley National Laboratory"/>
            <person name="Steindorff A."/>
            <person name="Hensen N."/>
            <person name="Bonometti L."/>
            <person name="Westerberg I."/>
            <person name="Brannstrom I.O."/>
            <person name="Guillou S."/>
            <person name="Cros-Aarteil S."/>
            <person name="Calhoun S."/>
            <person name="Haridas S."/>
            <person name="Kuo A."/>
            <person name="Mondo S."/>
            <person name="Pangilinan J."/>
            <person name="Riley R."/>
            <person name="Labutti K."/>
            <person name="Andreopoulos B."/>
            <person name="Lipzen A."/>
            <person name="Chen C."/>
            <person name="Yanf M."/>
            <person name="Daum C."/>
            <person name="Ng V."/>
            <person name="Clum A."/>
            <person name="Ohm R."/>
            <person name="Martin F."/>
            <person name="Silar P."/>
            <person name="Natvig D."/>
            <person name="Lalanne C."/>
            <person name="Gautier V."/>
            <person name="Ament-Velasquez S.L."/>
            <person name="Kruys A."/>
            <person name="Hutchinson M.I."/>
            <person name="Powell A.J."/>
            <person name="Barry K."/>
            <person name="Miller A.N."/>
            <person name="Grigoriev I.V."/>
            <person name="Debuchy R."/>
            <person name="Gladieux P."/>
            <person name="Thoren M.H."/>
            <person name="Johannesson H."/>
        </authorList>
    </citation>
    <scope>NUCLEOTIDE SEQUENCE</scope>
    <source>
        <strain evidence="7">CBS 123565</strain>
    </source>
</reference>
<keyword evidence="1" id="KW-0479">Metal-binding</keyword>
<feature type="region of interest" description="Disordered" evidence="4">
    <location>
        <begin position="1"/>
        <end position="65"/>
    </location>
</feature>
<dbReference type="PANTHER" id="PTHR46347">
    <property type="entry name" value="RING/FYVE/PHD ZINC FINGER SUPERFAMILY PROTEIN"/>
    <property type="match status" value="1"/>
</dbReference>
<name>A0AAN6ZFK0_9PEZI</name>
<dbReference type="AlphaFoldDB" id="A0AAN6ZFK0"/>
<dbReference type="SUPFAM" id="SSF57850">
    <property type="entry name" value="RING/U-box"/>
    <property type="match status" value="1"/>
</dbReference>
<dbReference type="PROSITE" id="PS51292">
    <property type="entry name" value="ZF_RING_CH"/>
    <property type="match status" value="1"/>
</dbReference>
<accession>A0AAN6ZFK0</accession>
<comment type="caution">
    <text evidence="7">The sequence shown here is derived from an EMBL/GenBank/DDBJ whole genome shotgun (WGS) entry which is preliminary data.</text>
</comment>
<keyword evidence="8" id="KW-1185">Reference proteome</keyword>
<dbReference type="InterPro" id="IPR013083">
    <property type="entry name" value="Znf_RING/FYVE/PHD"/>
</dbReference>
<organism evidence="7 8">
    <name type="scientific">Trichocladium antarcticum</name>
    <dbReference type="NCBI Taxonomy" id="1450529"/>
    <lineage>
        <taxon>Eukaryota</taxon>
        <taxon>Fungi</taxon>
        <taxon>Dikarya</taxon>
        <taxon>Ascomycota</taxon>
        <taxon>Pezizomycotina</taxon>
        <taxon>Sordariomycetes</taxon>
        <taxon>Sordariomycetidae</taxon>
        <taxon>Sordariales</taxon>
        <taxon>Chaetomiaceae</taxon>
        <taxon>Trichocladium</taxon>
    </lineage>
</organism>
<gene>
    <name evidence="7" type="ORF">BT67DRAFT_256753</name>
</gene>
<dbReference type="Proteomes" id="UP001304895">
    <property type="component" value="Unassembled WGS sequence"/>
</dbReference>
<protein>
    <recommendedName>
        <fullName evidence="6">RING-CH-type domain-containing protein</fullName>
    </recommendedName>
</protein>
<proteinExistence type="predicted"/>
<dbReference type="PANTHER" id="PTHR46347:SF1">
    <property type="entry name" value="RING_FYVE_PHD ZINC FINGER SUPERFAMILY PROTEIN"/>
    <property type="match status" value="1"/>
</dbReference>
<feature type="transmembrane region" description="Helical" evidence="5">
    <location>
        <begin position="168"/>
        <end position="189"/>
    </location>
</feature>
<dbReference type="InterPro" id="IPR011016">
    <property type="entry name" value="Znf_RING-CH"/>
</dbReference>
<evidence type="ECO:0000256" key="3">
    <source>
        <dbReference type="ARBA" id="ARBA00022833"/>
    </source>
</evidence>
<evidence type="ECO:0000313" key="8">
    <source>
        <dbReference type="Proteomes" id="UP001304895"/>
    </source>
</evidence>
<feature type="compositionally biased region" description="Basic and acidic residues" evidence="4">
    <location>
        <begin position="330"/>
        <end position="339"/>
    </location>
</feature>
<dbReference type="Gene3D" id="3.30.40.10">
    <property type="entry name" value="Zinc/RING finger domain, C3HC4 (zinc finger)"/>
    <property type="match status" value="1"/>
</dbReference>
<dbReference type="EMBL" id="MU853405">
    <property type="protein sequence ID" value="KAK4135639.1"/>
    <property type="molecule type" value="Genomic_DNA"/>
</dbReference>
<evidence type="ECO:0000256" key="1">
    <source>
        <dbReference type="ARBA" id="ARBA00022723"/>
    </source>
</evidence>
<feature type="compositionally biased region" description="Acidic residues" evidence="4">
    <location>
        <begin position="312"/>
        <end position="329"/>
    </location>
</feature>
<evidence type="ECO:0000259" key="6">
    <source>
        <dbReference type="PROSITE" id="PS51292"/>
    </source>
</evidence>
<evidence type="ECO:0000256" key="2">
    <source>
        <dbReference type="ARBA" id="ARBA00022771"/>
    </source>
</evidence>
<dbReference type="Pfam" id="PF12906">
    <property type="entry name" value="RINGv"/>
    <property type="match status" value="1"/>
</dbReference>
<evidence type="ECO:0000256" key="4">
    <source>
        <dbReference type="SAM" id="MobiDB-lite"/>
    </source>
</evidence>
<dbReference type="CDD" id="cd16495">
    <property type="entry name" value="RING_CH-C4HC3_MARCH"/>
    <property type="match status" value="1"/>
</dbReference>
<evidence type="ECO:0000313" key="7">
    <source>
        <dbReference type="EMBL" id="KAK4135639.1"/>
    </source>
</evidence>